<evidence type="ECO:0000313" key="3">
    <source>
        <dbReference type="Proteomes" id="UP000003402"/>
    </source>
</evidence>
<dbReference type="AlphaFoldDB" id="I9Q1W9"/>
<gene>
    <name evidence="2" type="ORF">HPNQ4099_1182</name>
</gene>
<accession>I9Q1W9</accession>
<proteinExistence type="predicted"/>
<feature type="transmembrane region" description="Helical" evidence="1">
    <location>
        <begin position="6"/>
        <end position="25"/>
    </location>
</feature>
<comment type="caution">
    <text evidence="2">The sequence shown here is derived from an EMBL/GenBank/DDBJ whole genome shotgun (WGS) entry which is preliminary data.</text>
</comment>
<dbReference type="PATRIC" id="fig|992026.3.peg.1152"/>
<keyword evidence="1" id="KW-1133">Transmembrane helix</keyword>
<organism evidence="2 3">
    <name type="scientific">Helicobacter pylori NQ4099</name>
    <dbReference type="NCBI Taxonomy" id="992026"/>
    <lineage>
        <taxon>Bacteria</taxon>
        <taxon>Pseudomonadati</taxon>
        <taxon>Campylobacterota</taxon>
        <taxon>Epsilonproteobacteria</taxon>
        <taxon>Campylobacterales</taxon>
        <taxon>Helicobacteraceae</taxon>
        <taxon>Helicobacter</taxon>
    </lineage>
</organism>
<protein>
    <submittedName>
        <fullName evidence="2">Uncharacterized protein</fullName>
    </submittedName>
</protein>
<name>I9Q1W9_HELPX</name>
<keyword evidence="1" id="KW-0472">Membrane</keyword>
<dbReference type="EMBL" id="AKNU01000004">
    <property type="protein sequence ID" value="EJB28581.1"/>
    <property type="molecule type" value="Genomic_DNA"/>
</dbReference>
<dbReference type="Proteomes" id="UP000003402">
    <property type="component" value="Unassembled WGS sequence"/>
</dbReference>
<sequence>MVAFNQAFLFLSVLRGLIPLFDYWIRVLGLFLKWGLKGSIKAYKRP</sequence>
<keyword evidence="1" id="KW-0812">Transmembrane</keyword>
<evidence type="ECO:0000256" key="1">
    <source>
        <dbReference type="SAM" id="Phobius"/>
    </source>
</evidence>
<reference evidence="2 3" key="1">
    <citation type="journal article" date="2013" name="Pathog. Dis.">
        <title>Genome sequences of 65 Helicobacter pylori strains isolated from asymptomatic individuals and patients with gastric cancer, peptic ulcer disease, or gastritis.</title>
        <authorList>
            <person name="Blanchard T.G."/>
            <person name="Czinn S.J."/>
            <person name="Correa P."/>
            <person name="Nakazawa T."/>
            <person name="Keelan M."/>
            <person name="Morningstar L."/>
            <person name="Santana-Cruz I."/>
            <person name="Maroo A."/>
            <person name="McCracken C."/>
            <person name="Shefchek K."/>
            <person name="Daugherty S."/>
            <person name="Song Y."/>
            <person name="Fraser C.M."/>
            <person name="Fricke W.F."/>
        </authorList>
    </citation>
    <scope>NUCLEOTIDE SEQUENCE [LARGE SCALE GENOMIC DNA]</scope>
    <source>
        <strain evidence="2 3">NQ4099</strain>
    </source>
</reference>
<evidence type="ECO:0000313" key="2">
    <source>
        <dbReference type="EMBL" id="EJB28581.1"/>
    </source>
</evidence>